<dbReference type="AlphaFoldDB" id="A0A1H7XD05"/>
<dbReference type="PANTHER" id="PTHR39339">
    <property type="entry name" value="SLR1444 PROTEIN"/>
    <property type="match status" value="1"/>
</dbReference>
<dbReference type="EMBL" id="FOAZ01000023">
    <property type="protein sequence ID" value="SEM31057.1"/>
    <property type="molecule type" value="Genomic_DNA"/>
</dbReference>
<proteinExistence type="predicted"/>
<feature type="compositionally biased region" description="Low complexity" evidence="1">
    <location>
        <begin position="34"/>
        <end position="47"/>
    </location>
</feature>
<feature type="domain" description="CYTH" evidence="2">
    <location>
        <begin position="24"/>
        <end position="235"/>
    </location>
</feature>
<evidence type="ECO:0000313" key="4">
    <source>
        <dbReference type="EMBL" id="SEM31057.1"/>
    </source>
</evidence>
<dbReference type="RefSeq" id="WP_052439425.1">
    <property type="nucleotide sequence ID" value="NZ_BBPN01000051.1"/>
</dbReference>
<accession>A0A1H7XD05</accession>
<dbReference type="SMART" id="SM01118">
    <property type="entry name" value="CYTH"/>
    <property type="match status" value="1"/>
</dbReference>
<dbReference type="InterPro" id="IPR023577">
    <property type="entry name" value="CYTH_domain"/>
</dbReference>
<name>A0A1H7XD05_STRJI</name>
<dbReference type="Proteomes" id="UP000183015">
    <property type="component" value="Unassembled WGS sequence"/>
</dbReference>
<dbReference type="PANTHER" id="PTHR39339:SF1">
    <property type="entry name" value="CHAD DOMAIN-CONTAINING PROTEIN"/>
    <property type="match status" value="1"/>
</dbReference>
<gene>
    <name evidence="4" type="ORF">SAMN05414137_12385</name>
</gene>
<feature type="domain" description="CHAD" evidence="3">
    <location>
        <begin position="254"/>
        <end position="535"/>
    </location>
</feature>
<reference evidence="5" key="1">
    <citation type="submission" date="2016-10" db="EMBL/GenBank/DDBJ databases">
        <authorList>
            <person name="Varghese N."/>
        </authorList>
    </citation>
    <scope>NUCLEOTIDE SEQUENCE [LARGE SCALE GENOMIC DNA]</scope>
    <source>
        <strain evidence="5">DSM 45096 / BCRC 16803 / CGMCC 4.1857 / CIP 109030 / JCM 12277 / KCTC 19219 / NBRC 100920 / 33214</strain>
    </source>
</reference>
<feature type="compositionally biased region" description="Basic and acidic residues" evidence="1">
    <location>
        <begin position="23"/>
        <end position="33"/>
    </location>
</feature>
<dbReference type="PROSITE" id="PS51707">
    <property type="entry name" value="CYTH"/>
    <property type="match status" value="1"/>
</dbReference>
<dbReference type="eggNOG" id="COG5607">
    <property type="taxonomic scope" value="Bacteria"/>
</dbReference>
<evidence type="ECO:0000259" key="3">
    <source>
        <dbReference type="PROSITE" id="PS51708"/>
    </source>
</evidence>
<dbReference type="STRING" id="235985.SAMN05414137_12385"/>
<organism evidence="4 5">
    <name type="scientific">Streptacidiphilus jiangxiensis</name>
    <dbReference type="NCBI Taxonomy" id="235985"/>
    <lineage>
        <taxon>Bacteria</taxon>
        <taxon>Bacillati</taxon>
        <taxon>Actinomycetota</taxon>
        <taxon>Actinomycetes</taxon>
        <taxon>Kitasatosporales</taxon>
        <taxon>Streptomycetaceae</taxon>
        <taxon>Streptacidiphilus</taxon>
    </lineage>
</organism>
<dbReference type="Gene3D" id="1.40.20.10">
    <property type="entry name" value="CHAD domain"/>
    <property type="match status" value="1"/>
</dbReference>
<dbReference type="InterPro" id="IPR033469">
    <property type="entry name" value="CYTH-like_dom_sf"/>
</dbReference>
<keyword evidence="5" id="KW-1185">Reference proteome</keyword>
<evidence type="ECO:0000259" key="2">
    <source>
        <dbReference type="PROSITE" id="PS51707"/>
    </source>
</evidence>
<dbReference type="CDD" id="cd07374">
    <property type="entry name" value="CYTH-like_Pase"/>
    <property type="match status" value="1"/>
</dbReference>
<dbReference type="SUPFAM" id="SSF55154">
    <property type="entry name" value="CYTH-like phosphatases"/>
    <property type="match status" value="1"/>
</dbReference>
<dbReference type="SMART" id="SM00880">
    <property type="entry name" value="CHAD"/>
    <property type="match status" value="1"/>
</dbReference>
<dbReference type="Pfam" id="PF05235">
    <property type="entry name" value="CHAD"/>
    <property type="match status" value="1"/>
</dbReference>
<dbReference type="PROSITE" id="PS51708">
    <property type="entry name" value="CHAD"/>
    <property type="match status" value="1"/>
</dbReference>
<sequence>MAHKTTVGKPPAQRSGRTTSAEGHLERERKYEGDAGVPLAPLADALPGPGPDGPVTAVAADPEQLRAVYYDTADLRLLARRITLRRRTGGHDAGWHLKLPAADGARLELQLPLDPDAPDAPARVPAEFLTRVRAYVRDGRLAPIAQLATERRRTLLTDGTGRVLAELAEDAVTARALEPSGAVRHEQRWQEVEAELVEGDGPLLDAVEARLLAAGLHRSASASKLARALGPVTAAADTDRHAGTAAEPTREPVPDSVGALLAALLRQQIAQLLAQDAEVRRDTPDAVHQMRVCARRLRSTLRVHERLLRLDDVAGLEEELRWLGQTLGTARDREVLGERLLRELDTLDRTERPGPMRRRLRTWSRQGYRTAWRLTVRELESPRYFALLDALEALAAHPPLRRRADRPAAGEVRRLLTRERHRACLRVAQALALPTGSERDEALHRARRAAKRARYAGEGAAQPRFAAAMKALQTVLGERQDALIAAQALPELAATAHRAGEPGFGYGVLYVRQREAITAAEAQLPALQATASAVRVK</sequence>
<dbReference type="Pfam" id="PF01928">
    <property type="entry name" value="CYTH"/>
    <property type="match status" value="1"/>
</dbReference>
<dbReference type="InterPro" id="IPR007899">
    <property type="entry name" value="CHAD_dom"/>
</dbReference>
<dbReference type="InterPro" id="IPR038186">
    <property type="entry name" value="CHAD_dom_sf"/>
</dbReference>
<protein>
    <submittedName>
        <fullName evidence="4">CHAD domain-containing protein</fullName>
    </submittedName>
</protein>
<dbReference type="Gene3D" id="2.40.320.10">
    <property type="entry name" value="Hypothetical Protein Pfu-838710-001"/>
    <property type="match status" value="1"/>
</dbReference>
<feature type="region of interest" description="Disordered" evidence="1">
    <location>
        <begin position="1"/>
        <end position="57"/>
    </location>
</feature>
<evidence type="ECO:0000313" key="5">
    <source>
        <dbReference type="Proteomes" id="UP000183015"/>
    </source>
</evidence>
<evidence type="ECO:0000256" key="1">
    <source>
        <dbReference type="SAM" id="MobiDB-lite"/>
    </source>
</evidence>